<organism evidence="3 4">
    <name type="scientific">Nocardioides bruguierae</name>
    <dbReference type="NCBI Taxonomy" id="2945102"/>
    <lineage>
        <taxon>Bacteria</taxon>
        <taxon>Bacillati</taxon>
        <taxon>Actinomycetota</taxon>
        <taxon>Actinomycetes</taxon>
        <taxon>Propionibacteriales</taxon>
        <taxon>Nocardioidaceae</taxon>
        <taxon>Nocardioides</taxon>
    </lineage>
</organism>
<evidence type="ECO:0000313" key="4">
    <source>
        <dbReference type="Proteomes" id="UP001139485"/>
    </source>
</evidence>
<dbReference type="EMBL" id="JAMOIL010000028">
    <property type="protein sequence ID" value="MCM0622107.1"/>
    <property type="molecule type" value="Genomic_DNA"/>
</dbReference>
<sequence length="173" mass="18773">MTGEWGVPAWAAVAVLVLLALLAAAVVVLDAGLRRVRREAASEAAVLRERLSALERTARPTATPSRPAEEFVITELGSEPGHARPAGAAADEAPTVPAPLFADLVLRETTVQAGALLAGVRRALDPETRARVRVAMRQELRRSRKQRRVETRLARRAWAARQRQQPDAAERVA</sequence>
<comment type="caution">
    <text evidence="3">The sequence shown here is derived from an EMBL/GenBank/DDBJ whole genome shotgun (WGS) entry which is preliminary data.</text>
</comment>
<keyword evidence="2" id="KW-0812">Transmembrane</keyword>
<dbReference type="AlphaFoldDB" id="A0A9X2DA39"/>
<reference evidence="3" key="1">
    <citation type="submission" date="2022-05" db="EMBL/GenBank/DDBJ databases">
        <authorList>
            <person name="Tuo L."/>
        </authorList>
    </citation>
    <scope>NUCLEOTIDE SEQUENCE</scope>
    <source>
        <strain evidence="3">BSK12Z-4</strain>
    </source>
</reference>
<keyword evidence="2" id="KW-1133">Transmembrane helix</keyword>
<dbReference type="Proteomes" id="UP001139485">
    <property type="component" value="Unassembled WGS sequence"/>
</dbReference>
<dbReference type="RefSeq" id="WP_250828389.1">
    <property type="nucleotide sequence ID" value="NZ_JAMOIL010000028.1"/>
</dbReference>
<feature type="compositionally biased region" description="Low complexity" evidence="1">
    <location>
        <begin position="156"/>
        <end position="167"/>
    </location>
</feature>
<feature type="region of interest" description="Disordered" evidence="1">
    <location>
        <begin position="138"/>
        <end position="173"/>
    </location>
</feature>
<evidence type="ECO:0000256" key="1">
    <source>
        <dbReference type="SAM" id="MobiDB-lite"/>
    </source>
</evidence>
<keyword evidence="4" id="KW-1185">Reference proteome</keyword>
<evidence type="ECO:0000313" key="3">
    <source>
        <dbReference type="EMBL" id="MCM0622107.1"/>
    </source>
</evidence>
<proteinExistence type="predicted"/>
<gene>
    <name evidence="3" type="ORF">M8330_17585</name>
</gene>
<accession>A0A9X2DA39</accession>
<evidence type="ECO:0000256" key="2">
    <source>
        <dbReference type="SAM" id="Phobius"/>
    </source>
</evidence>
<feature type="transmembrane region" description="Helical" evidence="2">
    <location>
        <begin position="6"/>
        <end position="29"/>
    </location>
</feature>
<protein>
    <submittedName>
        <fullName evidence="3">Uncharacterized protein</fullName>
    </submittedName>
</protein>
<keyword evidence="2" id="KW-0472">Membrane</keyword>
<name>A0A9X2DA39_9ACTN</name>